<dbReference type="EMBL" id="JAKLMC020000023">
    <property type="protein sequence ID" value="KAK5950951.1"/>
    <property type="molecule type" value="Genomic_DNA"/>
</dbReference>
<reference evidence="2 3" key="1">
    <citation type="submission" date="2022-12" db="EMBL/GenBank/DDBJ databases">
        <title>Genomic features and morphological characterization of a novel Knufia sp. strain isolated from spacecraft assembly facility.</title>
        <authorList>
            <person name="Teixeira M."/>
            <person name="Chander A.M."/>
            <person name="Stajich J.E."/>
            <person name="Venkateswaran K."/>
        </authorList>
    </citation>
    <scope>NUCLEOTIDE SEQUENCE [LARGE SCALE GENOMIC DNA]</scope>
    <source>
        <strain evidence="2 3">FJI-L2-BK-P2</strain>
    </source>
</reference>
<feature type="compositionally biased region" description="Low complexity" evidence="1">
    <location>
        <begin position="407"/>
        <end position="426"/>
    </location>
</feature>
<feature type="compositionally biased region" description="Basic and acidic residues" evidence="1">
    <location>
        <begin position="181"/>
        <end position="199"/>
    </location>
</feature>
<evidence type="ECO:0000313" key="2">
    <source>
        <dbReference type="EMBL" id="KAK5950951.1"/>
    </source>
</evidence>
<evidence type="ECO:0000313" key="3">
    <source>
        <dbReference type="Proteomes" id="UP001316803"/>
    </source>
</evidence>
<dbReference type="AlphaFoldDB" id="A0AAN8F484"/>
<feature type="compositionally biased region" description="Basic and acidic residues" evidence="1">
    <location>
        <begin position="510"/>
        <end position="526"/>
    </location>
</feature>
<organism evidence="2 3">
    <name type="scientific">Knufia fluminis</name>
    <dbReference type="NCBI Taxonomy" id="191047"/>
    <lineage>
        <taxon>Eukaryota</taxon>
        <taxon>Fungi</taxon>
        <taxon>Dikarya</taxon>
        <taxon>Ascomycota</taxon>
        <taxon>Pezizomycotina</taxon>
        <taxon>Eurotiomycetes</taxon>
        <taxon>Chaetothyriomycetidae</taxon>
        <taxon>Chaetothyriales</taxon>
        <taxon>Trichomeriaceae</taxon>
        <taxon>Knufia</taxon>
    </lineage>
</organism>
<sequence>MALTIADVGSCAPSDAFVIWKDDIASVRDLYRERKYRRCAVLCSELLPNAVHPVHKTFLFFYQAVCYETLGQISHNYSSNRIPLFEQARDAFMSASETLPLPFLTTPDGQYDALGPSPTCATFDMLNLYNTDSPSVYPIPSQPKTRCRSISAASSTTQVPDHVSVAYTVPDFDDYSPRQPWKQDRSPRRLIEEDADRGRSQSLLTPRQGAESNHKARLSRSLSSQHALAENLVPSPLFSRGPSSKKESQSDISTDVAGRLPLATLSKPLPPTPINRPLPALPFNHQPQFVLKGKRFVVVPRRKTALATLISRFEGQSPFDAPKPEDQYAEENTGKEMVLTGPTPTTERFKRISATFFEKEDPDDTPRPRALRELKNFNPNQKKYQRRSVHNTVDDENHHPSTPCPKPQHQTSQPTPSSQYTGSSTTISLPPNPPQSPSTHLTAYNAHLSSLRTLLKTHITNVTSKITQTQEIQLAHDEDKKRRVGHMHSRRESAMESNTTSSSKSRPGSQKRDRDRDRDSKPFPAKDARLRSYWNLQIADARGTPGVDEEKAVLMQERIDRLRGMGWSVRKERLGWKGAEYYEGLRRRAEEELGVGLGCC</sequence>
<feature type="compositionally biased region" description="Polar residues" evidence="1">
    <location>
        <begin position="495"/>
        <end position="508"/>
    </location>
</feature>
<feature type="region of interest" description="Disordered" evidence="1">
    <location>
        <begin position="170"/>
        <end position="256"/>
    </location>
</feature>
<evidence type="ECO:0000256" key="1">
    <source>
        <dbReference type="SAM" id="MobiDB-lite"/>
    </source>
</evidence>
<keyword evidence="3" id="KW-1185">Reference proteome</keyword>
<feature type="region of interest" description="Disordered" evidence="1">
    <location>
        <begin position="315"/>
        <end position="441"/>
    </location>
</feature>
<accession>A0AAN8F484</accession>
<protein>
    <submittedName>
        <fullName evidence="2">Uncharacterized protein</fullName>
    </submittedName>
</protein>
<name>A0AAN8F484_9EURO</name>
<gene>
    <name evidence="2" type="ORF">OHC33_008023</name>
</gene>
<feature type="region of interest" description="Disordered" evidence="1">
    <location>
        <begin position="471"/>
        <end position="526"/>
    </location>
</feature>
<dbReference type="Proteomes" id="UP001316803">
    <property type="component" value="Unassembled WGS sequence"/>
</dbReference>
<feature type="compositionally biased region" description="Basic and acidic residues" evidence="1">
    <location>
        <begin position="364"/>
        <end position="375"/>
    </location>
</feature>
<proteinExistence type="predicted"/>
<comment type="caution">
    <text evidence="2">The sequence shown here is derived from an EMBL/GenBank/DDBJ whole genome shotgun (WGS) entry which is preliminary data.</text>
</comment>